<dbReference type="InterPro" id="IPR048267">
    <property type="entry name" value="Arginosuc_syn_N"/>
</dbReference>
<keyword evidence="13" id="KW-1185">Reference proteome</keyword>
<dbReference type="Pfam" id="PF20979">
    <property type="entry name" value="Arginosuc_syn_C"/>
    <property type="match status" value="1"/>
</dbReference>
<dbReference type="InterPro" id="IPR023434">
    <property type="entry name" value="Arginosuc_synth_type_1_subfam"/>
</dbReference>
<dbReference type="Proteomes" id="UP000041254">
    <property type="component" value="Unassembled WGS sequence"/>
</dbReference>
<dbReference type="VEuPathDB" id="CryptoDB:Vbra_8491"/>
<evidence type="ECO:0000259" key="11">
    <source>
        <dbReference type="Pfam" id="PF20979"/>
    </source>
</evidence>
<dbReference type="InterPro" id="IPR014729">
    <property type="entry name" value="Rossmann-like_a/b/a_fold"/>
</dbReference>
<proteinExistence type="inferred from homology"/>
<dbReference type="PROSITE" id="PS00565">
    <property type="entry name" value="ARGININOSUCCIN_SYN_2"/>
    <property type="match status" value="1"/>
</dbReference>
<dbReference type="HAMAP" id="MF_00005">
    <property type="entry name" value="Arg_succ_synth_type1"/>
    <property type="match status" value="1"/>
</dbReference>
<accession>A0A0G4EYE7</accession>
<dbReference type="GO" id="GO:0000053">
    <property type="term" value="P:argininosuccinate metabolic process"/>
    <property type="evidence" value="ECO:0007669"/>
    <property type="project" value="TreeGrafter"/>
</dbReference>
<evidence type="ECO:0000256" key="1">
    <source>
        <dbReference type="ARBA" id="ARBA00004967"/>
    </source>
</evidence>
<dbReference type="AlphaFoldDB" id="A0A0G4EYE7"/>
<dbReference type="CDD" id="cd01999">
    <property type="entry name" value="ASS"/>
    <property type="match status" value="1"/>
</dbReference>
<protein>
    <recommendedName>
        <fullName evidence="3">argininosuccinate synthase</fullName>
        <ecNumber evidence="3">6.3.4.5</ecNumber>
    </recommendedName>
    <alternativeName>
        <fullName evidence="9">Citrulline--aspartate ligase</fullName>
    </alternativeName>
</protein>
<keyword evidence="6" id="KW-0028">Amino-acid biosynthesis</keyword>
<evidence type="ECO:0000256" key="9">
    <source>
        <dbReference type="ARBA" id="ARBA00029916"/>
    </source>
</evidence>
<dbReference type="UniPathway" id="UPA00068">
    <property type="reaction ID" value="UER00113"/>
</dbReference>
<dbReference type="EC" id="6.3.4.5" evidence="3"/>
<keyword evidence="4" id="KW-0055">Arginine biosynthesis</keyword>
<dbReference type="PANTHER" id="PTHR11587">
    <property type="entry name" value="ARGININOSUCCINATE SYNTHASE"/>
    <property type="match status" value="1"/>
</dbReference>
<gene>
    <name evidence="12" type="ORF">Vbra_8491</name>
</gene>
<dbReference type="STRING" id="1169540.A0A0G4EYE7"/>
<dbReference type="FunFam" id="3.90.1260.10:FF:000007">
    <property type="entry name" value="Argininosuccinate synthase"/>
    <property type="match status" value="1"/>
</dbReference>
<comment type="pathway">
    <text evidence="1">Amino-acid biosynthesis; L-arginine biosynthesis; L-arginine from L-ornithine and carbamoyl phosphate: step 2/3.</text>
</comment>
<dbReference type="GO" id="GO:0005524">
    <property type="term" value="F:ATP binding"/>
    <property type="evidence" value="ECO:0007669"/>
    <property type="project" value="UniProtKB-KW"/>
</dbReference>
<dbReference type="Gene3D" id="3.40.50.620">
    <property type="entry name" value="HUPs"/>
    <property type="match status" value="1"/>
</dbReference>
<evidence type="ECO:0000256" key="3">
    <source>
        <dbReference type="ARBA" id="ARBA00012286"/>
    </source>
</evidence>
<dbReference type="GO" id="GO:0005737">
    <property type="term" value="C:cytoplasm"/>
    <property type="evidence" value="ECO:0007669"/>
    <property type="project" value="TreeGrafter"/>
</dbReference>
<organism evidence="12 13">
    <name type="scientific">Vitrella brassicaformis (strain CCMP3155)</name>
    <dbReference type="NCBI Taxonomy" id="1169540"/>
    <lineage>
        <taxon>Eukaryota</taxon>
        <taxon>Sar</taxon>
        <taxon>Alveolata</taxon>
        <taxon>Colpodellida</taxon>
        <taxon>Vitrellaceae</taxon>
        <taxon>Vitrella</taxon>
    </lineage>
</organism>
<dbReference type="Gene3D" id="3.90.1260.10">
    <property type="entry name" value="Argininosuccinate synthetase, chain A, domain 2"/>
    <property type="match status" value="1"/>
</dbReference>
<evidence type="ECO:0000313" key="12">
    <source>
        <dbReference type="EMBL" id="CEM04058.1"/>
    </source>
</evidence>
<evidence type="ECO:0000256" key="7">
    <source>
        <dbReference type="ARBA" id="ARBA00022741"/>
    </source>
</evidence>
<dbReference type="InParanoid" id="A0A0G4EYE7"/>
<evidence type="ECO:0000259" key="10">
    <source>
        <dbReference type="Pfam" id="PF00764"/>
    </source>
</evidence>
<dbReference type="EMBL" id="CDMY01000347">
    <property type="protein sequence ID" value="CEM04058.1"/>
    <property type="molecule type" value="Genomic_DNA"/>
</dbReference>
<dbReference type="InterPro" id="IPR018223">
    <property type="entry name" value="Arginosuc_synth_CS"/>
</dbReference>
<evidence type="ECO:0000313" key="13">
    <source>
        <dbReference type="Proteomes" id="UP000041254"/>
    </source>
</evidence>
<dbReference type="FunFam" id="3.40.50.620:FF:000019">
    <property type="entry name" value="Argininosuccinate synthase"/>
    <property type="match status" value="1"/>
</dbReference>
<evidence type="ECO:0000256" key="4">
    <source>
        <dbReference type="ARBA" id="ARBA00022571"/>
    </source>
</evidence>
<dbReference type="PANTHER" id="PTHR11587:SF2">
    <property type="entry name" value="ARGININOSUCCINATE SYNTHASE"/>
    <property type="match status" value="1"/>
</dbReference>
<keyword evidence="8" id="KW-0067">ATP-binding</keyword>
<dbReference type="InterPro" id="IPR024074">
    <property type="entry name" value="AS_cat/multimer_dom_body"/>
</dbReference>
<comment type="subunit">
    <text evidence="2">Homotetramer.</text>
</comment>
<feature type="domain" description="Arginosuccinate synthase-like N-terminal" evidence="10">
    <location>
        <begin position="23"/>
        <end position="182"/>
    </location>
</feature>
<dbReference type="SUPFAM" id="SSF69864">
    <property type="entry name" value="Argininosuccinate synthetase, C-terminal domain"/>
    <property type="match status" value="1"/>
</dbReference>
<dbReference type="GO" id="GO:0004055">
    <property type="term" value="F:argininosuccinate synthase activity"/>
    <property type="evidence" value="ECO:0007669"/>
    <property type="project" value="UniProtKB-EC"/>
</dbReference>
<sequence>MDAEAYFKIGSHEAKKGEFSRCLLLYSGGLDTSVMLKWIQEQYECQVVALTIDIGQVADNLDEIRQKALTLGAVDAVVYDAKEEFADRLLSEAVKANADYQGGYALGCPLGRVIISEIAVRMADKYQCQVIAHGCTGKGNDQVRFEGYVTTLNPKLKTIAPVREWGMGRDEELAYAAEHGIPVKQKKDSPYSYDENMWSNTAEGGEIEDPCLIPPLDRILLWCKLPDQAPAQPRILEIDFDRGVPTALDGGKMRLCDLIMKLNKIGGEYGVGFFHLIEDRIVGLKVRGIYENPAAAILIAAHKKLEMLVSTREENEFKSLVDQKWAYLTYGAKWFEPTMVHLRAYIDSQNLKVTGKVKVQLHRGTITVVALESANSLFDANLATFNKDASFNQNASPGFIELWNLPQKTAYNATKDVYKQPLHNGK</sequence>
<dbReference type="Gene3D" id="1.20.5.470">
    <property type="entry name" value="Single helix bin"/>
    <property type="match status" value="1"/>
</dbReference>
<evidence type="ECO:0000256" key="5">
    <source>
        <dbReference type="ARBA" id="ARBA00022598"/>
    </source>
</evidence>
<evidence type="ECO:0000256" key="8">
    <source>
        <dbReference type="ARBA" id="ARBA00022840"/>
    </source>
</evidence>
<dbReference type="OrthoDB" id="1688907at2759"/>
<dbReference type="InterPro" id="IPR001518">
    <property type="entry name" value="Arginosuc_synth"/>
</dbReference>
<dbReference type="NCBIfam" id="TIGR00032">
    <property type="entry name" value="argG"/>
    <property type="match status" value="1"/>
</dbReference>
<reference evidence="12 13" key="1">
    <citation type="submission" date="2014-11" db="EMBL/GenBank/DDBJ databases">
        <authorList>
            <person name="Zhu J."/>
            <person name="Qi W."/>
            <person name="Song R."/>
        </authorList>
    </citation>
    <scope>NUCLEOTIDE SEQUENCE [LARGE SCALE GENOMIC DNA]</scope>
</reference>
<feature type="domain" description="Arginosuccinate synthase C-terminal" evidence="11">
    <location>
        <begin position="191"/>
        <end position="409"/>
    </location>
</feature>
<dbReference type="PROSITE" id="PS00564">
    <property type="entry name" value="ARGININOSUCCIN_SYN_1"/>
    <property type="match status" value="1"/>
</dbReference>
<keyword evidence="7" id="KW-0547">Nucleotide-binding</keyword>
<evidence type="ECO:0000256" key="6">
    <source>
        <dbReference type="ARBA" id="ARBA00022605"/>
    </source>
</evidence>
<dbReference type="InterPro" id="IPR048268">
    <property type="entry name" value="Arginosuc_syn_C"/>
</dbReference>
<dbReference type="Pfam" id="PF00764">
    <property type="entry name" value="Arginosuc_synth"/>
    <property type="match status" value="1"/>
</dbReference>
<dbReference type="OMA" id="WRWTVSP"/>
<name>A0A0G4EYE7_VITBC</name>
<dbReference type="NCBIfam" id="NF001770">
    <property type="entry name" value="PRK00509.1"/>
    <property type="match status" value="1"/>
</dbReference>
<dbReference type="SUPFAM" id="SSF52402">
    <property type="entry name" value="Adenine nucleotide alpha hydrolases-like"/>
    <property type="match status" value="1"/>
</dbReference>
<dbReference type="GO" id="GO:0006526">
    <property type="term" value="P:L-arginine biosynthetic process"/>
    <property type="evidence" value="ECO:0007669"/>
    <property type="project" value="UniProtKB-UniPathway"/>
</dbReference>
<dbReference type="GO" id="GO:0000050">
    <property type="term" value="P:urea cycle"/>
    <property type="evidence" value="ECO:0007669"/>
    <property type="project" value="TreeGrafter"/>
</dbReference>
<keyword evidence="5" id="KW-0436">Ligase</keyword>
<evidence type="ECO:0000256" key="2">
    <source>
        <dbReference type="ARBA" id="ARBA00011881"/>
    </source>
</evidence>